<dbReference type="AlphaFoldDB" id="A0A2T7UL05"/>
<gene>
    <name evidence="4" type="ORF">DDE23_22445</name>
</gene>
<dbReference type="EMBL" id="QDDR01000016">
    <property type="protein sequence ID" value="PVE45329.1"/>
    <property type="molecule type" value="Genomic_DNA"/>
</dbReference>
<comment type="caution">
    <text evidence="4">The sequence shown here is derived from an EMBL/GenBank/DDBJ whole genome shotgun (WGS) entry which is preliminary data.</text>
</comment>
<dbReference type="InterPro" id="IPR011990">
    <property type="entry name" value="TPR-like_helical_dom_sf"/>
</dbReference>
<proteinExistence type="inferred from homology"/>
<dbReference type="Gene3D" id="1.25.40.10">
    <property type="entry name" value="Tetratricopeptide repeat domain"/>
    <property type="match status" value="2"/>
</dbReference>
<dbReference type="RefSeq" id="WP_107751826.1">
    <property type="nucleotide sequence ID" value="NZ_QBKF01000005.1"/>
</dbReference>
<dbReference type="PANTHER" id="PTHR13891:SF1">
    <property type="entry name" value="CYTOCHROME C OXIDASE ASSEMBLY FACTOR 7"/>
    <property type="match status" value="1"/>
</dbReference>
<evidence type="ECO:0000256" key="2">
    <source>
        <dbReference type="ARBA" id="ARBA00022737"/>
    </source>
</evidence>
<dbReference type="SUPFAM" id="SSF81901">
    <property type="entry name" value="HCP-like"/>
    <property type="match status" value="2"/>
</dbReference>
<dbReference type="Proteomes" id="UP000244810">
    <property type="component" value="Unassembled WGS sequence"/>
</dbReference>
<sequence length="334" mass="35473">MNRWSALGVALAFLLPAPLWAQVTDCDRLAGFSQLPRIEGAAGPYVVHDPAAAVTACEAARAAQPDEPFFAVLLARARLAANPEDRTVVELLAGVVEQISPLAASELGRLYEMGLAGLPIGDRQARDFYRLACDTWPDRLAAPGCTRRAVMMIEGRGGPADETGGFALLDNLCRGGWGGACTQQAFQTDLRGTGDFDTLGLEIARLFEAGCDAGDLLACSQFGFRLELGEGVELDVSRAQDLYRRACTGGEPQGCSYLGEIYRSGLGVQPDPDQAAHFFTLGCEGNDPYACVTLGDILSEGRGVERDVPRAIVALERACGLGDPEACDMADVLR</sequence>
<name>A0A2T7UL05_9RHOB</name>
<evidence type="ECO:0000313" key="4">
    <source>
        <dbReference type="EMBL" id="PVE45329.1"/>
    </source>
</evidence>
<dbReference type="SMART" id="SM00671">
    <property type="entry name" value="SEL1"/>
    <property type="match status" value="5"/>
</dbReference>
<dbReference type="OrthoDB" id="5321503at2"/>
<dbReference type="InterPro" id="IPR040239">
    <property type="entry name" value="HcpB-like"/>
</dbReference>
<organism evidence="4 5">
    <name type="scientific">Pararhodobacter aggregans</name>
    <dbReference type="NCBI Taxonomy" id="404875"/>
    <lineage>
        <taxon>Bacteria</taxon>
        <taxon>Pseudomonadati</taxon>
        <taxon>Pseudomonadota</taxon>
        <taxon>Alphaproteobacteria</taxon>
        <taxon>Rhodobacterales</taxon>
        <taxon>Paracoccaceae</taxon>
        <taxon>Pararhodobacter</taxon>
    </lineage>
</organism>
<reference evidence="4 5" key="1">
    <citation type="journal article" date="2011" name="Syst. Appl. Microbiol.">
        <title>Defluviimonas denitrificans gen. nov., sp. nov., and Pararhodobacter aggregans gen. nov., sp. nov., non-phototrophic Rhodobacteraceae from the biofilter of a marine aquaculture.</title>
        <authorList>
            <person name="Foesel B.U."/>
            <person name="Drake H.L."/>
            <person name="Schramm A."/>
        </authorList>
    </citation>
    <scope>NUCLEOTIDE SEQUENCE [LARGE SCALE GENOMIC DNA]</scope>
    <source>
        <strain evidence="4 5">D1-19</strain>
    </source>
</reference>
<dbReference type="Pfam" id="PF08238">
    <property type="entry name" value="Sel1"/>
    <property type="match status" value="4"/>
</dbReference>
<accession>A0A2T7UL05</accession>
<evidence type="ECO:0000256" key="3">
    <source>
        <dbReference type="SAM" id="SignalP"/>
    </source>
</evidence>
<keyword evidence="2" id="KW-0677">Repeat</keyword>
<dbReference type="InterPro" id="IPR006597">
    <property type="entry name" value="Sel1-like"/>
</dbReference>
<evidence type="ECO:0000313" key="5">
    <source>
        <dbReference type="Proteomes" id="UP000244810"/>
    </source>
</evidence>
<keyword evidence="5" id="KW-1185">Reference proteome</keyword>
<comment type="similarity">
    <text evidence="1">Belongs to the hcp beta-lactamase family.</text>
</comment>
<protein>
    <submittedName>
        <fullName evidence="4">Uncharacterized protein</fullName>
    </submittedName>
</protein>
<keyword evidence="3" id="KW-0732">Signal</keyword>
<dbReference type="PANTHER" id="PTHR13891">
    <property type="entry name" value="CYTOCHROME C OXIDASE ASSEMBLY FACTOR 7"/>
    <property type="match status" value="1"/>
</dbReference>
<feature type="chain" id="PRO_5039915150" evidence="3">
    <location>
        <begin position="22"/>
        <end position="334"/>
    </location>
</feature>
<evidence type="ECO:0000256" key="1">
    <source>
        <dbReference type="ARBA" id="ARBA00008486"/>
    </source>
</evidence>
<feature type="signal peptide" evidence="3">
    <location>
        <begin position="1"/>
        <end position="21"/>
    </location>
</feature>